<keyword evidence="4" id="KW-0472">Membrane</keyword>
<comment type="caution">
    <text evidence="5">The sequence shown here is derived from an EMBL/GenBank/DDBJ whole genome shotgun (WGS) entry which is preliminary data.</text>
</comment>
<keyword evidence="6" id="KW-1185">Reference proteome</keyword>
<proteinExistence type="predicted"/>
<dbReference type="Proteomes" id="UP000023152">
    <property type="component" value="Unassembled WGS sequence"/>
</dbReference>
<gene>
    <name evidence="5" type="ORF">RFI_12457</name>
</gene>
<accession>X6NEE7</accession>
<dbReference type="GO" id="GO:0004731">
    <property type="term" value="F:purine-nucleoside phosphorylase activity"/>
    <property type="evidence" value="ECO:0007669"/>
    <property type="project" value="InterPro"/>
</dbReference>
<evidence type="ECO:0000256" key="3">
    <source>
        <dbReference type="SAM" id="MobiDB-lite"/>
    </source>
</evidence>
<evidence type="ECO:0000313" key="5">
    <source>
        <dbReference type="EMBL" id="ETO24700.1"/>
    </source>
</evidence>
<reference evidence="5 6" key="1">
    <citation type="journal article" date="2013" name="Curr. Biol.">
        <title>The Genome of the Foraminiferan Reticulomyxa filosa.</title>
        <authorList>
            <person name="Glockner G."/>
            <person name="Hulsmann N."/>
            <person name="Schleicher M."/>
            <person name="Noegel A.A."/>
            <person name="Eichinger L."/>
            <person name="Gallinger C."/>
            <person name="Pawlowski J."/>
            <person name="Sierra R."/>
            <person name="Euteneuer U."/>
            <person name="Pillet L."/>
            <person name="Moustafa A."/>
            <person name="Platzer M."/>
            <person name="Groth M."/>
            <person name="Szafranski K."/>
            <person name="Schliwa M."/>
        </authorList>
    </citation>
    <scope>NUCLEOTIDE SEQUENCE [LARGE SCALE GENOMIC DNA]</scope>
</reference>
<keyword evidence="2" id="KW-0808">Transferase</keyword>
<evidence type="ECO:0000256" key="2">
    <source>
        <dbReference type="ARBA" id="ARBA00022679"/>
    </source>
</evidence>
<feature type="region of interest" description="Disordered" evidence="3">
    <location>
        <begin position="45"/>
        <end position="65"/>
    </location>
</feature>
<dbReference type="EMBL" id="ASPP01009030">
    <property type="protein sequence ID" value="ETO24700.1"/>
    <property type="molecule type" value="Genomic_DNA"/>
</dbReference>
<keyword evidence="4" id="KW-1133">Transmembrane helix</keyword>
<dbReference type="PANTHER" id="PTHR11904:SF9">
    <property type="entry name" value="PURINE NUCLEOSIDE PHOSPHORYLASE-RELATED"/>
    <property type="match status" value="1"/>
</dbReference>
<organism evidence="5 6">
    <name type="scientific">Reticulomyxa filosa</name>
    <dbReference type="NCBI Taxonomy" id="46433"/>
    <lineage>
        <taxon>Eukaryota</taxon>
        <taxon>Sar</taxon>
        <taxon>Rhizaria</taxon>
        <taxon>Retaria</taxon>
        <taxon>Foraminifera</taxon>
        <taxon>Monothalamids</taxon>
        <taxon>Reticulomyxidae</taxon>
        <taxon>Reticulomyxa</taxon>
    </lineage>
</organism>
<dbReference type="Gene3D" id="3.40.50.1580">
    <property type="entry name" value="Nucleoside phosphorylase domain"/>
    <property type="match status" value="2"/>
</dbReference>
<evidence type="ECO:0000256" key="1">
    <source>
        <dbReference type="ARBA" id="ARBA00022676"/>
    </source>
</evidence>
<keyword evidence="4" id="KW-0812">Transmembrane</keyword>
<dbReference type="PANTHER" id="PTHR11904">
    <property type="entry name" value="METHYLTHIOADENOSINE/PURINE NUCLEOSIDE PHOSPHORYLASE"/>
    <property type="match status" value="1"/>
</dbReference>
<dbReference type="InterPro" id="IPR035994">
    <property type="entry name" value="Nucleoside_phosphorylase_sf"/>
</dbReference>
<dbReference type="GO" id="GO:0005737">
    <property type="term" value="C:cytoplasm"/>
    <property type="evidence" value="ECO:0007669"/>
    <property type="project" value="TreeGrafter"/>
</dbReference>
<dbReference type="OrthoDB" id="10261782at2759"/>
<sequence>MNNTIKDYKKRINDTIVQMKKIQLTDSKLLKNELTRCQNNLGKKASKFSSMSTHHDSSSDNAPKHANVSSFEYRNQLFLASEYVRSQLGSASIAIVLGSGLGGFEDQLQNRKELPYEQIPYLPLPTVKGHSGKIIIGDVVSKDGKKSRRILCFSGRSHAYEVLNQFAFVFFLFSVFCLFYPIAIFFKKGLSDASSAFCKRWDFGVRHPRGDRLLDPTLISLMGKVAEEVKFPYYFGNYFWSPGPVYESAAQVRFAMACGAAAVGTTNMNTYTNHTKKH</sequence>
<feature type="transmembrane region" description="Helical" evidence="4">
    <location>
        <begin position="166"/>
        <end position="186"/>
    </location>
</feature>
<dbReference type="GO" id="GO:0009116">
    <property type="term" value="P:nucleoside metabolic process"/>
    <property type="evidence" value="ECO:0007669"/>
    <property type="project" value="InterPro"/>
</dbReference>
<dbReference type="SUPFAM" id="SSF53167">
    <property type="entry name" value="Purine and uridine phosphorylases"/>
    <property type="match status" value="1"/>
</dbReference>
<evidence type="ECO:0000313" key="6">
    <source>
        <dbReference type="Proteomes" id="UP000023152"/>
    </source>
</evidence>
<dbReference type="AlphaFoldDB" id="X6NEE7"/>
<keyword evidence="1" id="KW-0328">Glycosyltransferase</keyword>
<name>X6NEE7_RETFI</name>
<dbReference type="InterPro" id="IPR011268">
    <property type="entry name" value="Purine_phosphorylase"/>
</dbReference>
<protein>
    <submittedName>
        <fullName evidence="5">Purine phosphorylase family protein</fullName>
    </submittedName>
</protein>
<evidence type="ECO:0000256" key="4">
    <source>
        <dbReference type="SAM" id="Phobius"/>
    </source>
</evidence>